<evidence type="ECO:0000256" key="6">
    <source>
        <dbReference type="ARBA" id="ARBA00023136"/>
    </source>
</evidence>
<reference evidence="9 10" key="1">
    <citation type="submission" date="2016-05" db="EMBL/GenBank/DDBJ databases">
        <title>Complete Genome and Methylome Analysis of Psychrotrophic Bacterial Isolates from Antarctic Lake Untersee.</title>
        <authorList>
            <person name="Fomenkov A."/>
            <person name="Akimov V.N."/>
            <person name="Vasilyeva L.V."/>
            <person name="Andersen D."/>
            <person name="Vincze T."/>
            <person name="Roberts R.J."/>
        </authorList>
    </citation>
    <scope>NUCLEOTIDE SEQUENCE [LARGE SCALE GENOMIC DNA]</scope>
    <source>
        <strain evidence="9 10">U14-5</strain>
    </source>
</reference>
<gene>
    <name evidence="9" type="ORF">RGI145_04040</name>
</gene>
<keyword evidence="3" id="KW-1003">Cell membrane</keyword>
<feature type="transmembrane region" description="Helical" evidence="8">
    <location>
        <begin position="12"/>
        <end position="31"/>
    </location>
</feature>
<proteinExistence type="inferred from homology"/>
<protein>
    <submittedName>
        <fullName evidence="9">Gluconate transporter</fullName>
    </submittedName>
</protein>
<feature type="transmembrane region" description="Helical" evidence="8">
    <location>
        <begin position="67"/>
        <end position="89"/>
    </location>
</feature>
<dbReference type="PIRSF" id="PIRSF002746">
    <property type="entry name" value="Gluconate_transporter"/>
    <property type="match status" value="1"/>
</dbReference>
<evidence type="ECO:0000256" key="5">
    <source>
        <dbReference type="ARBA" id="ARBA00022989"/>
    </source>
</evidence>
<evidence type="ECO:0000256" key="1">
    <source>
        <dbReference type="ARBA" id="ARBA00004651"/>
    </source>
</evidence>
<dbReference type="PANTHER" id="PTHR30354">
    <property type="entry name" value="GNT FAMILY GLUCONATE TRANSPORTER"/>
    <property type="match status" value="1"/>
</dbReference>
<sequence length="465" mass="47522">MPMTAAWNSGDTLLLIAVAVALAVIVLLIAWGRIAAFLAIMLGAGVFAAITGLPIEKLTPAFEHGAGGVLGDIGVVIALGAMLGGLLTAGGAADRIVDGVLQHATARSLPWLLALVAMLIGLPLFFEVGLVIMIPIIFAMAQKTKLPVMQVAIPALAGMTTLHALVPPHPGPLIGIAQLHADLGLTLGFGLLIAVPAVALAGPLYSHVIVRIPSMREAGQAATRRKEEQHGESWVTPGARPSFALSLVVLLLPVALMLCRTVAQVALPPGAARTLLEAVGAPIVALATSVVFAAIALGWARGATRTEVGKVMSAALPPIAILLLTIGAGGGFKQVLVEAGITGTLGKIAQDTGMPLVLLAWLIAVCLRQATGSATVATTAVAGLMAPLVGGFGLTPAQTSLLVLAIGSGSVFFCHVNDAGFWMIREFFGLRLGQTVWAWSVLQTIVSVTGLVLTALLWGPAGWMG</sequence>
<evidence type="ECO:0000256" key="7">
    <source>
        <dbReference type="ARBA" id="ARBA00049663"/>
    </source>
</evidence>
<dbReference type="Proteomes" id="UP000185494">
    <property type="component" value="Chromosome 1"/>
</dbReference>
<comment type="subcellular location">
    <subcellularLocation>
        <location evidence="1">Cell membrane</location>
        <topology evidence="1">Multi-pass membrane protein</topology>
    </subcellularLocation>
</comment>
<feature type="transmembrane region" description="Helical" evidence="8">
    <location>
        <begin position="186"/>
        <end position="206"/>
    </location>
</feature>
<evidence type="ECO:0000313" key="10">
    <source>
        <dbReference type="Proteomes" id="UP000185494"/>
    </source>
</evidence>
<feature type="transmembrane region" description="Helical" evidence="8">
    <location>
        <begin position="374"/>
        <end position="395"/>
    </location>
</feature>
<evidence type="ECO:0000256" key="8">
    <source>
        <dbReference type="SAM" id="Phobius"/>
    </source>
</evidence>
<feature type="transmembrane region" description="Helical" evidence="8">
    <location>
        <begin position="352"/>
        <end position="367"/>
    </location>
</feature>
<evidence type="ECO:0000256" key="3">
    <source>
        <dbReference type="ARBA" id="ARBA00022475"/>
    </source>
</evidence>
<dbReference type="Pfam" id="PF02447">
    <property type="entry name" value="GntP_permease"/>
    <property type="match status" value="1"/>
</dbReference>
<dbReference type="PRINTS" id="PR01414">
    <property type="entry name" value="CCMBBIOGNSIS"/>
</dbReference>
<organism evidence="9 10">
    <name type="scientific">Roseomonas gilardii</name>
    <dbReference type="NCBI Taxonomy" id="257708"/>
    <lineage>
        <taxon>Bacteria</taxon>
        <taxon>Pseudomonadati</taxon>
        <taxon>Pseudomonadota</taxon>
        <taxon>Alphaproteobacteria</taxon>
        <taxon>Acetobacterales</taxon>
        <taxon>Roseomonadaceae</taxon>
        <taxon>Roseomonas</taxon>
    </lineage>
</organism>
<dbReference type="NCBIfam" id="TIGR00791">
    <property type="entry name" value="gntP"/>
    <property type="match status" value="1"/>
</dbReference>
<keyword evidence="2" id="KW-0813">Transport</keyword>
<evidence type="ECO:0000256" key="4">
    <source>
        <dbReference type="ARBA" id="ARBA00022692"/>
    </source>
</evidence>
<dbReference type="GO" id="GO:0015128">
    <property type="term" value="F:gluconate transmembrane transporter activity"/>
    <property type="evidence" value="ECO:0007669"/>
    <property type="project" value="InterPro"/>
</dbReference>
<feature type="transmembrane region" description="Helical" evidence="8">
    <location>
        <begin position="279"/>
        <end position="299"/>
    </location>
</feature>
<feature type="transmembrane region" description="Helical" evidence="8">
    <location>
        <begin position="311"/>
        <end position="332"/>
    </location>
</feature>
<dbReference type="InterPro" id="IPR003474">
    <property type="entry name" value="Glcn_transporter"/>
</dbReference>
<comment type="similarity">
    <text evidence="7">Belongs to the GntP permease family.</text>
</comment>
<evidence type="ECO:0000313" key="9">
    <source>
        <dbReference type="EMBL" id="APT56398.1"/>
    </source>
</evidence>
<accession>A0A1L7AC72</accession>
<feature type="transmembrane region" description="Helical" evidence="8">
    <location>
        <begin position="243"/>
        <end position="267"/>
    </location>
</feature>
<dbReference type="PANTHER" id="PTHR30354:SF22">
    <property type="entry name" value="HIGH-AFFINITY GLUCONATE TRANSPORTER"/>
    <property type="match status" value="1"/>
</dbReference>
<dbReference type="GO" id="GO:0005886">
    <property type="term" value="C:plasma membrane"/>
    <property type="evidence" value="ECO:0007669"/>
    <property type="project" value="UniProtKB-SubCell"/>
</dbReference>
<keyword evidence="6 8" id="KW-0472">Membrane</keyword>
<dbReference type="KEGG" id="rgi:RGI145_04040"/>
<evidence type="ECO:0000256" key="2">
    <source>
        <dbReference type="ARBA" id="ARBA00022448"/>
    </source>
</evidence>
<keyword evidence="4 8" id="KW-0812">Transmembrane</keyword>
<feature type="transmembrane region" description="Helical" evidence="8">
    <location>
        <begin position="401"/>
        <end position="424"/>
    </location>
</feature>
<dbReference type="AlphaFoldDB" id="A0A1L7AC72"/>
<feature type="transmembrane region" description="Helical" evidence="8">
    <location>
        <begin position="109"/>
        <end position="134"/>
    </location>
</feature>
<feature type="transmembrane region" description="Helical" evidence="8">
    <location>
        <begin position="37"/>
        <end position="55"/>
    </location>
</feature>
<feature type="transmembrane region" description="Helical" evidence="8">
    <location>
        <begin position="436"/>
        <end position="458"/>
    </location>
</feature>
<keyword evidence="5 8" id="KW-1133">Transmembrane helix</keyword>
<feature type="transmembrane region" description="Helical" evidence="8">
    <location>
        <begin position="146"/>
        <end position="166"/>
    </location>
</feature>
<name>A0A1L7AC72_9PROT</name>
<dbReference type="EMBL" id="CP015583">
    <property type="protein sequence ID" value="APT56398.1"/>
    <property type="molecule type" value="Genomic_DNA"/>
</dbReference>